<evidence type="ECO:0000313" key="13">
    <source>
        <dbReference type="Proteomes" id="UP000254100"/>
    </source>
</evidence>
<dbReference type="Gene3D" id="3.40.309.10">
    <property type="entry name" value="Aldehyde Dehydrogenase, Chain A, domain 2"/>
    <property type="match status" value="1"/>
</dbReference>
<evidence type="ECO:0000256" key="7">
    <source>
        <dbReference type="RuleBase" id="RU003345"/>
    </source>
</evidence>
<accession>A0A0D6XNW5</accession>
<dbReference type="SUPFAM" id="SSF53720">
    <property type="entry name" value="ALDH-like"/>
    <property type="match status" value="1"/>
</dbReference>
<sequence length="459" mass="51399">MQSITEQVQRTKDYYHTHETKSIKFRKKQLKRLSKSIKQHEAALKEALETDLGKNAIEAYATEIGFTLSSIKHMRKSLQKWSKRQAVDTPLWLFPAKSFIVKEPLGTVLIIGPFNYPFQLVFEPLIGALAAGNTAVVKPSELTPHVAKVIEDIITTAFEPAYVSVAQGGADTIQALLKEPFDHIFFTGSEHVGKIVYQAAAEQLIPVTLELGGKSPVIIDKTANLKVASERICFGKFVNTGQTCVAPDYILIDETVKDDFIYALRSTLKEFYGSHPLRSEDLGHIVNERHFKRLTSLMDAQQAQCVIGGERDDDKHRIAPSIYDNVKAEDPLMQEEIFGPLLPIMTYQQLDEAIHFVQSRPKPLALYLFSEDENVSDRVLNELSFGGGAINDTLLHLANPNLPFGGIGASGIGRYHGKYSFDTFTHEKPYIFKTTKLESGLLFPPYKGKLDTIKNLFKK</sequence>
<protein>
    <recommendedName>
        <fullName evidence="4">Aldehyde dehydrogenase</fullName>
    </recommendedName>
</protein>
<feature type="domain" description="Aldehyde dehydrogenase" evidence="9">
    <location>
        <begin position="5"/>
        <end position="428"/>
    </location>
</feature>
<keyword evidence="12" id="KW-1185">Reference proteome</keyword>
<dbReference type="Pfam" id="PF00171">
    <property type="entry name" value="Aldedh"/>
    <property type="match status" value="1"/>
</dbReference>
<dbReference type="InterPro" id="IPR016163">
    <property type="entry name" value="Ald_DH_C"/>
</dbReference>
<dbReference type="Gene3D" id="3.40.605.10">
    <property type="entry name" value="Aldehyde Dehydrogenase, Chain A, domain 1"/>
    <property type="match status" value="1"/>
</dbReference>
<dbReference type="CDD" id="cd07136">
    <property type="entry name" value="ALDH_YwdH-P39616"/>
    <property type="match status" value="1"/>
</dbReference>
<dbReference type="InterPro" id="IPR016162">
    <property type="entry name" value="Ald_DH_N"/>
</dbReference>
<dbReference type="GO" id="GO:0004029">
    <property type="term" value="F:aldehyde dehydrogenase (NAD+) activity"/>
    <property type="evidence" value="ECO:0007669"/>
    <property type="project" value="TreeGrafter"/>
</dbReference>
<evidence type="ECO:0000256" key="2">
    <source>
        <dbReference type="ARBA" id="ARBA00023002"/>
    </source>
</evidence>
<reference evidence="10 12" key="1">
    <citation type="submission" date="2015-01" db="EMBL/GenBank/DDBJ databases">
        <authorList>
            <person name="Guo J."/>
        </authorList>
    </citation>
    <scope>NUCLEOTIDE SEQUENCE [LARGE SCALE GENOMIC DNA]</scope>
    <source>
        <strain evidence="10 12">DSM 22147</strain>
    </source>
</reference>
<evidence type="ECO:0000256" key="3">
    <source>
        <dbReference type="ARBA" id="ARBA00023027"/>
    </source>
</evidence>
<dbReference type="GO" id="GO:0006081">
    <property type="term" value="P:aldehyde metabolic process"/>
    <property type="evidence" value="ECO:0007669"/>
    <property type="project" value="InterPro"/>
</dbReference>
<evidence type="ECO:0000256" key="8">
    <source>
        <dbReference type="SAM" id="Coils"/>
    </source>
</evidence>
<dbReference type="FunFam" id="3.40.605.10:FF:000004">
    <property type="entry name" value="Aldehyde dehydrogenase"/>
    <property type="match status" value="1"/>
</dbReference>
<dbReference type="AlphaFoldDB" id="A0A0D6XNW5"/>
<evidence type="ECO:0000256" key="6">
    <source>
        <dbReference type="PROSITE-ProRule" id="PRU10007"/>
    </source>
</evidence>
<dbReference type="InterPro" id="IPR012394">
    <property type="entry name" value="Aldehyde_DH_NAD(P)"/>
</dbReference>
<evidence type="ECO:0000313" key="11">
    <source>
        <dbReference type="EMBL" id="SUM57945.1"/>
    </source>
</evidence>
<feature type="active site" evidence="5 6">
    <location>
        <position position="210"/>
    </location>
</feature>
<gene>
    <name evidence="11" type="primary">aldA2</name>
    <name evidence="11" type="ORF">NCTC13832_01675</name>
    <name evidence="10" type="ORF">TP70_07265</name>
</gene>
<name>A0A0D6XNW5_9STAP</name>
<dbReference type="PROSITE" id="PS00687">
    <property type="entry name" value="ALDEHYDE_DEHYDR_GLU"/>
    <property type="match status" value="1"/>
</dbReference>
<dbReference type="InterPro" id="IPR029510">
    <property type="entry name" value="Ald_DH_CS_GLU"/>
</dbReference>
<dbReference type="PIRSF" id="PIRSF036492">
    <property type="entry name" value="ALDH"/>
    <property type="match status" value="1"/>
</dbReference>
<dbReference type="GO" id="GO:0005737">
    <property type="term" value="C:cytoplasm"/>
    <property type="evidence" value="ECO:0007669"/>
    <property type="project" value="TreeGrafter"/>
</dbReference>
<evidence type="ECO:0000256" key="5">
    <source>
        <dbReference type="PIRSR" id="PIRSR036492-1"/>
    </source>
</evidence>
<dbReference type="OrthoDB" id="9762913at2"/>
<dbReference type="RefSeq" id="WP_044360647.1">
    <property type="nucleotide sequence ID" value="NZ_JXWY01000042.1"/>
</dbReference>
<organism evidence="11 13">
    <name type="scientific">Staphylococcus microti</name>
    <dbReference type="NCBI Taxonomy" id="569857"/>
    <lineage>
        <taxon>Bacteria</taxon>
        <taxon>Bacillati</taxon>
        <taxon>Bacillota</taxon>
        <taxon>Bacilli</taxon>
        <taxon>Bacillales</taxon>
        <taxon>Staphylococcaceae</taxon>
        <taxon>Staphylococcus</taxon>
    </lineage>
</organism>
<feature type="coiled-coil region" evidence="8">
    <location>
        <begin position="23"/>
        <end position="50"/>
    </location>
</feature>
<proteinExistence type="inferred from homology"/>
<evidence type="ECO:0000259" key="9">
    <source>
        <dbReference type="Pfam" id="PF00171"/>
    </source>
</evidence>
<keyword evidence="2 4" id="KW-0560">Oxidoreductase</keyword>
<keyword evidence="8" id="KW-0175">Coiled coil</keyword>
<dbReference type="PROSITE" id="PS00070">
    <property type="entry name" value="ALDEHYDE_DEHYDR_CYS"/>
    <property type="match status" value="1"/>
</dbReference>
<dbReference type="STRING" id="569857.TP70_07265"/>
<reference evidence="11 13" key="2">
    <citation type="submission" date="2018-06" db="EMBL/GenBank/DDBJ databases">
        <authorList>
            <consortium name="Pathogen Informatics"/>
            <person name="Doyle S."/>
        </authorList>
    </citation>
    <scope>NUCLEOTIDE SEQUENCE [LARGE SCALE GENOMIC DNA]</scope>
    <source>
        <strain evidence="11 13">NCTC13832</strain>
    </source>
</reference>
<dbReference type="Proteomes" id="UP000254100">
    <property type="component" value="Unassembled WGS sequence"/>
</dbReference>
<evidence type="ECO:0000313" key="12">
    <source>
        <dbReference type="Proteomes" id="UP000032366"/>
    </source>
</evidence>
<evidence type="ECO:0000256" key="1">
    <source>
        <dbReference type="ARBA" id="ARBA00009986"/>
    </source>
</evidence>
<dbReference type="InterPro" id="IPR016160">
    <property type="entry name" value="Ald_DH_CS_CYS"/>
</dbReference>
<dbReference type="Proteomes" id="UP000032366">
    <property type="component" value="Unassembled WGS sequence"/>
</dbReference>
<dbReference type="PANTHER" id="PTHR43570">
    <property type="entry name" value="ALDEHYDE DEHYDROGENASE"/>
    <property type="match status" value="1"/>
</dbReference>
<dbReference type="EMBL" id="JXWY01000042">
    <property type="protein sequence ID" value="KIX90484.1"/>
    <property type="molecule type" value="Genomic_DNA"/>
</dbReference>
<evidence type="ECO:0000256" key="4">
    <source>
        <dbReference type="PIRNR" id="PIRNR036492"/>
    </source>
</evidence>
<dbReference type="InterPro" id="IPR016161">
    <property type="entry name" value="Ald_DH/histidinol_DH"/>
</dbReference>
<dbReference type="EMBL" id="UHDT01000001">
    <property type="protein sequence ID" value="SUM57945.1"/>
    <property type="molecule type" value="Genomic_DNA"/>
</dbReference>
<evidence type="ECO:0000313" key="10">
    <source>
        <dbReference type="EMBL" id="KIX90484.1"/>
    </source>
</evidence>
<feature type="active site" evidence="5">
    <location>
        <position position="244"/>
    </location>
</feature>
<dbReference type="InterPro" id="IPR015590">
    <property type="entry name" value="Aldehyde_DH_dom"/>
</dbReference>
<dbReference type="FunFam" id="3.40.309.10:FF:000003">
    <property type="entry name" value="Aldehyde dehydrogenase"/>
    <property type="match status" value="1"/>
</dbReference>
<keyword evidence="3" id="KW-0520">NAD</keyword>
<comment type="similarity">
    <text evidence="1 4 7">Belongs to the aldehyde dehydrogenase family.</text>
</comment>
<dbReference type="PANTHER" id="PTHR43570:SF16">
    <property type="entry name" value="ALDEHYDE DEHYDROGENASE TYPE III, ISOFORM Q"/>
    <property type="match status" value="1"/>
</dbReference>